<dbReference type="OrthoDB" id="6133711at2759"/>
<evidence type="ECO:0000256" key="1">
    <source>
        <dbReference type="SAM" id="Coils"/>
    </source>
</evidence>
<keyword evidence="4" id="KW-1185">Reference proteome</keyword>
<organism evidence="3 4">
    <name type="scientific">Mytilus coruscus</name>
    <name type="common">Sea mussel</name>
    <dbReference type="NCBI Taxonomy" id="42192"/>
    <lineage>
        <taxon>Eukaryota</taxon>
        <taxon>Metazoa</taxon>
        <taxon>Spiralia</taxon>
        <taxon>Lophotrochozoa</taxon>
        <taxon>Mollusca</taxon>
        <taxon>Bivalvia</taxon>
        <taxon>Autobranchia</taxon>
        <taxon>Pteriomorphia</taxon>
        <taxon>Mytilida</taxon>
        <taxon>Mytiloidea</taxon>
        <taxon>Mytilidae</taxon>
        <taxon>Mytilinae</taxon>
        <taxon>Mytilus</taxon>
    </lineage>
</organism>
<sequence length="472" mass="52480">MASAEFKELKSLIMRVDKKVSDFSQQLEKVEHNLTGMINEMKTDVNILKTKYDESQLEITSLRQDFTELEQGVAVTRQLFSQNLKIEQRKANAIPIVYAHRVPTRGSGPKPIIVRFIHYGDKQLIMSSAHNLKVVNICTDDTTIQDASNTVIIKADLKQNCTCKLSAINQDKAIIVNFQRYNQETSSSPSHYGCGLILKFGSIERMWEAQCIVDDSIVLYTLAINGEMTIRSLTVNGTLKQNEGYCIEIRNGVHDDSLGNKLNLTCGIGSTTAYSTTAAIAKTTRSSTDVTNPLPLMTTRTTEHQLTTSLDSNEFISATVTSTDVPQNTKLTNQQQKDKGIDDTALYVSISVTVLGVTTVLIVTIMVLYYRRFRILTQCRNRTCSGSNTIYDTLSLPSSVNGADNTSISNNYSSLNINDFLSSCDNRRLDGTQNIPLSTISTVQGNSTNVSENERKYENTNKSRSEYANLVF</sequence>
<dbReference type="AlphaFoldDB" id="A0A6J8F560"/>
<keyword evidence="2" id="KW-0472">Membrane</keyword>
<proteinExistence type="predicted"/>
<protein>
    <submittedName>
        <fullName evidence="3">Uncharacterized protein</fullName>
    </submittedName>
</protein>
<dbReference type="Gene3D" id="3.30.70.1820">
    <property type="entry name" value="L1 transposable element, RRM domain"/>
    <property type="match status" value="1"/>
</dbReference>
<accession>A0A6J8F560</accession>
<keyword evidence="2" id="KW-0812">Transmembrane</keyword>
<evidence type="ECO:0000313" key="3">
    <source>
        <dbReference type="EMBL" id="CAC5426591.1"/>
    </source>
</evidence>
<name>A0A6J8F560_MYTCO</name>
<dbReference type="Proteomes" id="UP000507470">
    <property type="component" value="Unassembled WGS sequence"/>
</dbReference>
<evidence type="ECO:0000256" key="2">
    <source>
        <dbReference type="SAM" id="Phobius"/>
    </source>
</evidence>
<reference evidence="3 4" key="1">
    <citation type="submission" date="2020-06" db="EMBL/GenBank/DDBJ databases">
        <authorList>
            <person name="Li R."/>
            <person name="Bekaert M."/>
        </authorList>
    </citation>
    <scope>NUCLEOTIDE SEQUENCE [LARGE SCALE GENOMIC DNA]</scope>
    <source>
        <strain evidence="4">wild</strain>
    </source>
</reference>
<keyword evidence="2" id="KW-1133">Transmembrane helix</keyword>
<dbReference type="EMBL" id="CACVKT020010437">
    <property type="protein sequence ID" value="CAC5426591.1"/>
    <property type="molecule type" value="Genomic_DNA"/>
</dbReference>
<keyword evidence="1" id="KW-0175">Coiled coil</keyword>
<feature type="coiled-coil region" evidence="1">
    <location>
        <begin position="38"/>
        <end position="65"/>
    </location>
</feature>
<feature type="transmembrane region" description="Helical" evidence="2">
    <location>
        <begin position="345"/>
        <end position="370"/>
    </location>
</feature>
<evidence type="ECO:0000313" key="4">
    <source>
        <dbReference type="Proteomes" id="UP000507470"/>
    </source>
</evidence>
<gene>
    <name evidence="3" type="ORF">MCOR_58286</name>
</gene>